<keyword evidence="2 6" id="KW-0489">Methyltransferase</keyword>
<dbReference type="Proteomes" id="UP001292094">
    <property type="component" value="Unassembled WGS sequence"/>
</dbReference>
<dbReference type="GO" id="GO:0005634">
    <property type="term" value="C:nucleus"/>
    <property type="evidence" value="ECO:0007669"/>
    <property type="project" value="TreeGrafter"/>
</dbReference>
<evidence type="ECO:0000256" key="7">
    <source>
        <dbReference type="SAM" id="MobiDB-lite"/>
    </source>
</evidence>
<sequence>MSEATDEGGAAVGKGRSDDDYFSSYEDVQIHRLMVGDTPRTQAYADAINKNKHLFEGKVAMDVGAGTGILSLFMAAAGAKKVYAVEASGTAALIERVARDNGFSHVIQVFHDRVENITLPGGDEEKVDVLVSEWMGFYLLHESMLNSVICARERFLADDGIMFPSEANIFACPCSLQTMYREQINFWDNVYGFNMSAVSDYALKSKLTKPEVHDVKESDLLAQPTCIKKFNLRWVTEEEIQLFSTTTFVGINRPGAYQGICLWFECSFDGRQYNEEGEELGTVVTLSTSPSSPPTHWKQTVVVFGYASENTSHQHPTTPHDKNVNTKLPTGTDKIHEEKVNICQKETTATVSNCTESCKLKTSRDENRVETSGAENDTIPVKISSPKSQKMSNNTTHNNNDNNMTNNSDNTTRTNANNTTRTNANNMNLVEKDEVVGWKLTLNQSSDNIRHYTMTVEMLDPDIEEHPIPCYCPIPRCLIITNMMEKEMEDGDIIDCT</sequence>
<reference evidence="9" key="1">
    <citation type="submission" date="2023-11" db="EMBL/GenBank/DDBJ databases">
        <title>Genome assemblies of two species of porcelain crab, Petrolisthes cinctipes and Petrolisthes manimaculis (Anomura: Porcellanidae).</title>
        <authorList>
            <person name="Angst P."/>
        </authorList>
    </citation>
    <scope>NUCLEOTIDE SEQUENCE</scope>
    <source>
        <strain evidence="9">PB745_02</strain>
        <tissue evidence="9">Gill</tissue>
    </source>
</reference>
<dbReference type="InterPro" id="IPR055135">
    <property type="entry name" value="PRMT_dom"/>
</dbReference>
<dbReference type="EC" id="2.1.1.319" evidence="1"/>
<organism evidence="9 10">
    <name type="scientific">Petrolisthes manimaculis</name>
    <dbReference type="NCBI Taxonomy" id="1843537"/>
    <lineage>
        <taxon>Eukaryota</taxon>
        <taxon>Metazoa</taxon>
        <taxon>Ecdysozoa</taxon>
        <taxon>Arthropoda</taxon>
        <taxon>Crustacea</taxon>
        <taxon>Multicrustacea</taxon>
        <taxon>Malacostraca</taxon>
        <taxon>Eumalacostraca</taxon>
        <taxon>Eucarida</taxon>
        <taxon>Decapoda</taxon>
        <taxon>Pleocyemata</taxon>
        <taxon>Anomura</taxon>
        <taxon>Galatheoidea</taxon>
        <taxon>Porcellanidae</taxon>
        <taxon>Petrolisthes</taxon>
    </lineage>
</organism>
<dbReference type="InterPro" id="IPR025799">
    <property type="entry name" value="Arg_MeTrfase"/>
</dbReference>
<dbReference type="GO" id="GO:0035242">
    <property type="term" value="F:protein-arginine omega-N asymmetric methyltransferase activity"/>
    <property type="evidence" value="ECO:0007669"/>
    <property type="project" value="UniProtKB-EC"/>
</dbReference>
<dbReference type="GO" id="GO:0042054">
    <property type="term" value="F:histone methyltransferase activity"/>
    <property type="evidence" value="ECO:0007669"/>
    <property type="project" value="TreeGrafter"/>
</dbReference>
<dbReference type="SUPFAM" id="SSF53335">
    <property type="entry name" value="S-adenosyl-L-methionine-dependent methyltransferases"/>
    <property type="match status" value="1"/>
</dbReference>
<gene>
    <name evidence="9" type="ORF">Pmani_034802</name>
</gene>
<keyword evidence="10" id="KW-1185">Reference proteome</keyword>
<protein>
    <recommendedName>
        <fullName evidence="1">type I protein arginine methyltransferase</fullName>
        <ecNumber evidence="1">2.1.1.319</ecNumber>
    </recommendedName>
</protein>
<dbReference type="CDD" id="cd02440">
    <property type="entry name" value="AdoMet_MTases"/>
    <property type="match status" value="1"/>
</dbReference>
<evidence type="ECO:0000256" key="5">
    <source>
        <dbReference type="ARBA" id="ARBA00049303"/>
    </source>
</evidence>
<name>A0AAE1NNK0_9EUCA</name>
<dbReference type="Gene3D" id="3.40.50.150">
    <property type="entry name" value="Vaccinia Virus protein VP39"/>
    <property type="match status" value="1"/>
</dbReference>
<evidence type="ECO:0000256" key="6">
    <source>
        <dbReference type="PROSITE-ProRule" id="PRU01015"/>
    </source>
</evidence>
<dbReference type="InterPro" id="IPR029063">
    <property type="entry name" value="SAM-dependent_MTases_sf"/>
</dbReference>
<evidence type="ECO:0000313" key="10">
    <source>
        <dbReference type="Proteomes" id="UP001292094"/>
    </source>
</evidence>
<comment type="catalytic activity">
    <reaction evidence="5">
        <text>L-arginyl-[protein] + S-adenosyl-L-methionine = N(omega)-methyl-L-arginyl-[protein] + S-adenosyl-L-homocysteine + H(+)</text>
        <dbReference type="Rhea" id="RHEA:48100"/>
        <dbReference type="Rhea" id="RHEA-COMP:10532"/>
        <dbReference type="Rhea" id="RHEA-COMP:11990"/>
        <dbReference type="ChEBI" id="CHEBI:15378"/>
        <dbReference type="ChEBI" id="CHEBI:29965"/>
        <dbReference type="ChEBI" id="CHEBI:57856"/>
        <dbReference type="ChEBI" id="CHEBI:59789"/>
        <dbReference type="ChEBI" id="CHEBI:65280"/>
    </reaction>
    <physiologicalReaction direction="left-to-right" evidence="5">
        <dbReference type="Rhea" id="RHEA:48101"/>
    </physiologicalReaction>
</comment>
<evidence type="ECO:0000256" key="2">
    <source>
        <dbReference type="ARBA" id="ARBA00022603"/>
    </source>
</evidence>
<keyword evidence="3 6" id="KW-0808">Transferase</keyword>
<evidence type="ECO:0000256" key="3">
    <source>
        <dbReference type="ARBA" id="ARBA00022679"/>
    </source>
</evidence>
<dbReference type="GO" id="GO:0032259">
    <property type="term" value="P:methylation"/>
    <property type="evidence" value="ECO:0007669"/>
    <property type="project" value="UniProtKB-KW"/>
</dbReference>
<dbReference type="EMBL" id="JAWZYT010004834">
    <property type="protein sequence ID" value="KAK4292422.1"/>
    <property type="molecule type" value="Genomic_DNA"/>
</dbReference>
<dbReference type="PANTHER" id="PTHR11006">
    <property type="entry name" value="PROTEIN ARGININE N-METHYLTRANSFERASE"/>
    <property type="match status" value="1"/>
</dbReference>
<dbReference type="GO" id="GO:0035241">
    <property type="term" value="F:protein-arginine omega-N monomethyltransferase activity"/>
    <property type="evidence" value="ECO:0007669"/>
    <property type="project" value="TreeGrafter"/>
</dbReference>
<keyword evidence="4 6" id="KW-0949">S-adenosyl-L-methionine</keyword>
<evidence type="ECO:0000259" key="8">
    <source>
        <dbReference type="Pfam" id="PF22528"/>
    </source>
</evidence>
<dbReference type="PROSITE" id="PS51678">
    <property type="entry name" value="SAM_MT_PRMT"/>
    <property type="match status" value="1"/>
</dbReference>
<evidence type="ECO:0000256" key="4">
    <source>
        <dbReference type="ARBA" id="ARBA00022691"/>
    </source>
</evidence>
<comment type="caution">
    <text evidence="9">The sequence shown here is derived from an EMBL/GenBank/DDBJ whole genome shotgun (WGS) entry which is preliminary data.</text>
</comment>
<dbReference type="FunFam" id="3.40.50.150:FF:000003">
    <property type="entry name" value="Blast:Protein arginine N-methyltransferase 1"/>
    <property type="match status" value="1"/>
</dbReference>
<dbReference type="Pfam" id="PF06325">
    <property type="entry name" value="PrmA"/>
    <property type="match status" value="1"/>
</dbReference>
<evidence type="ECO:0000256" key="1">
    <source>
        <dbReference type="ARBA" id="ARBA00011925"/>
    </source>
</evidence>
<accession>A0AAE1NNK0</accession>
<feature type="region of interest" description="Disordered" evidence="7">
    <location>
        <begin position="369"/>
        <end position="422"/>
    </location>
</feature>
<dbReference type="Pfam" id="PF22528">
    <property type="entry name" value="PRMT_C"/>
    <property type="match status" value="1"/>
</dbReference>
<feature type="domain" description="Protein arginine N-methyltransferase" evidence="8">
    <location>
        <begin position="166"/>
        <end position="303"/>
    </location>
</feature>
<proteinExistence type="predicted"/>
<evidence type="ECO:0000313" key="9">
    <source>
        <dbReference type="EMBL" id="KAK4292422.1"/>
    </source>
</evidence>
<dbReference type="AlphaFoldDB" id="A0AAE1NNK0"/>
<feature type="compositionally biased region" description="Low complexity" evidence="7">
    <location>
        <begin position="392"/>
        <end position="422"/>
    </location>
</feature>
<dbReference type="Gene3D" id="2.70.160.11">
    <property type="entry name" value="Hnrnp arginine n-methyltransferase1"/>
    <property type="match status" value="1"/>
</dbReference>
<dbReference type="PANTHER" id="PTHR11006:SF122">
    <property type="entry name" value="ARGININE METHYLTRANSFERASE 8"/>
    <property type="match status" value="1"/>
</dbReference>